<dbReference type="GO" id="GO:0016757">
    <property type="term" value="F:glycosyltransferase activity"/>
    <property type="evidence" value="ECO:0007669"/>
    <property type="project" value="InterPro"/>
</dbReference>
<dbReference type="Pfam" id="PF00534">
    <property type="entry name" value="Glycos_transf_1"/>
    <property type="match status" value="1"/>
</dbReference>
<dbReference type="PANTHER" id="PTHR45947">
    <property type="entry name" value="SULFOQUINOVOSYL TRANSFERASE SQD2"/>
    <property type="match status" value="1"/>
</dbReference>
<name>A0A1F6NWS0_9BACT</name>
<dbReference type="InterPro" id="IPR028098">
    <property type="entry name" value="Glyco_trans_4-like_N"/>
</dbReference>
<feature type="domain" description="Glycosyltransferase subfamily 4-like N-terminal" evidence="2">
    <location>
        <begin position="14"/>
        <end position="186"/>
    </location>
</feature>
<dbReference type="InterPro" id="IPR001296">
    <property type="entry name" value="Glyco_trans_1"/>
</dbReference>
<evidence type="ECO:0000313" key="4">
    <source>
        <dbReference type="Proteomes" id="UP000177907"/>
    </source>
</evidence>
<dbReference type="EMBL" id="MFQZ01000003">
    <property type="protein sequence ID" value="OGH88331.1"/>
    <property type="molecule type" value="Genomic_DNA"/>
</dbReference>
<evidence type="ECO:0000259" key="1">
    <source>
        <dbReference type="Pfam" id="PF00534"/>
    </source>
</evidence>
<organism evidence="3 4">
    <name type="scientific">Candidatus Magasanikbacteria bacterium RIFOXYC2_FULL_42_28</name>
    <dbReference type="NCBI Taxonomy" id="1798704"/>
    <lineage>
        <taxon>Bacteria</taxon>
        <taxon>Candidatus Magasanikiibacteriota</taxon>
    </lineage>
</organism>
<sequence length="372" mass="42399">MRVALVHDYLFQDGGAERVLRALHEIWPEAPIFVLFHNKEKISSSAETRESFLAKLPGGRTAFQWYLPWMPLATERHDLSGFDLVISSSSIFAKGIITSPGTLHISYCHTPARFLWADGHEYLSDLKHSPFVKLILPGLIHRLRLWDQMSTARVDRIVANSHTVRNRILKYYRRDSEVIYPPVNTKLFKASPLVENYFVAGGRLVPYKRLDLAVKTFNRLKLPLKIFGIGPELTYLQKIAKSNIEFLGKISEMDKASLLAHAQAFIHPQLEDFGITPVESMAAGRPVIAYGQGGATETITHGETGVLFPRQNWESLYQAVRDFDGKAWDSEKLHAQAEKFSTEEFKQKISRYVADSYDEFKKGFNQCELKLK</sequence>
<dbReference type="InterPro" id="IPR050194">
    <property type="entry name" value="Glycosyltransferase_grp1"/>
</dbReference>
<protein>
    <recommendedName>
        <fullName evidence="5">Glycosyl transferase family 1 domain-containing protein</fullName>
    </recommendedName>
</protein>
<dbReference type="SUPFAM" id="SSF53756">
    <property type="entry name" value="UDP-Glycosyltransferase/glycogen phosphorylase"/>
    <property type="match status" value="1"/>
</dbReference>
<dbReference type="PANTHER" id="PTHR45947:SF3">
    <property type="entry name" value="SULFOQUINOVOSYL TRANSFERASE SQD2"/>
    <property type="match status" value="1"/>
</dbReference>
<dbReference type="Pfam" id="PF13439">
    <property type="entry name" value="Glyco_transf_4"/>
    <property type="match status" value="1"/>
</dbReference>
<evidence type="ECO:0000313" key="3">
    <source>
        <dbReference type="EMBL" id="OGH88331.1"/>
    </source>
</evidence>
<reference evidence="3 4" key="1">
    <citation type="journal article" date="2016" name="Nat. Commun.">
        <title>Thousands of microbial genomes shed light on interconnected biogeochemical processes in an aquifer system.</title>
        <authorList>
            <person name="Anantharaman K."/>
            <person name="Brown C.T."/>
            <person name="Hug L.A."/>
            <person name="Sharon I."/>
            <person name="Castelle C.J."/>
            <person name="Probst A.J."/>
            <person name="Thomas B.C."/>
            <person name="Singh A."/>
            <person name="Wilkins M.J."/>
            <person name="Karaoz U."/>
            <person name="Brodie E.L."/>
            <person name="Williams K.H."/>
            <person name="Hubbard S.S."/>
            <person name="Banfield J.F."/>
        </authorList>
    </citation>
    <scope>NUCLEOTIDE SEQUENCE [LARGE SCALE GENOMIC DNA]</scope>
</reference>
<gene>
    <name evidence="3" type="ORF">A3J93_04735</name>
</gene>
<dbReference type="Gene3D" id="3.40.50.2000">
    <property type="entry name" value="Glycogen Phosphorylase B"/>
    <property type="match status" value="2"/>
</dbReference>
<evidence type="ECO:0008006" key="5">
    <source>
        <dbReference type="Google" id="ProtNLM"/>
    </source>
</evidence>
<dbReference type="Proteomes" id="UP000177907">
    <property type="component" value="Unassembled WGS sequence"/>
</dbReference>
<evidence type="ECO:0000259" key="2">
    <source>
        <dbReference type="Pfam" id="PF13439"/>
    </source>
</evidence>
<dbReference type="AlphaFoldDB" id="A0A1F6NWS0"/>
<feature type="domain" description="Glycosyl transferase family 1" evidence="1">
    <location>
        <begin position="194"/>
        <end position="323"/>
    </location>
</feature>
<comment type="caution">
    <text evidence="3">The sequence shown here is derived from an EMBL/GenBank/DDBJ whole genome shotgun (WGS) entry which is preliminary data.</text>
</comment>
<proteinExistence type="predicted"/>
<dbReference type="STRING" id="1798704.A3J93_04735"/>
<accession>A0A1F6NWS0</accession>